<feature type="region of interest" description="Disordered" evidence="3">
    <location>
        <begin position="1"/>
        <end position="30"/>
    </location>
</feature>
<organism evidence="5">
    <name type="scientific">Pelagomonas calceolata</name>
    <dbReference type="NCBI Taxonomy" id="35677"/>
    <lineage>
        <taxon>Eukaryota</taxon>
        <taxon>Sar</taxon>
        <taxon>Stramenopiles</taxon>
        <taxon>Ochrophyta</taxon>
        <taxon>Pelagophyceae</taxon>
        <taxon>Pelagomonadales</taxon>
        <taxon>Pelagomonadaceae</taxon>
        <taxon>Pelagomonas</taxon>
    </lineage>
</organism>
<feature type="domain" description="DUS-like FMN-binding" evidence="4">
    <location>
        <begin position="44"/>
        <end position="286"/>
    </location>
</feature>
<keyword evidence="2" id="KW-0520">NAD</keyword>
<evidence type="ECO:0000313" key="5">
    <source>
        <dbReference type="EMBL" id="CAE0686897.1"/>
    </source>
</evidence>
<dbReference type="PANTHER" id="PTHR11082">
    <property type="entry name" value="TRNA-DIHYDROURIDINE SYNTHASE"/>
    <property type="match status" value="1"/>
</dbReference>
<dbReference type="Pfam" id="PF01207">
    <property type="entry name" value="Dus"/>
    <property type="match status" value="1"/>
</dbReference>
<dbReference type="CDD" id="cd02801">
    <property type="entry name" value="DUS_like_FMN"/>
    <property type="match status" value="1"/>
</dbReference>
<accession>A0A7S4E3C5</accession>
<evidence type="ECO:0000256" key="1">
    <source>
        <dbReference type="ARBA" id="ARBA00022857"/>
    </source>
</evidence>
<keyword evidence="1" id="KW-0521">NADP</keyword>
<sequence length="333" mass="35788">MSAIVTAHGSDGEAVQFSNASDGDDGDDVQITPTLTLRRPIYCMAPMVGQSDRPFRLLCRRHGTTLCYSEMLMADEFAASAAYRLEALGDRVRDHPLIVQFAANEPDAFARAAVAAHAMGASGCDLNIGCPQRRAREGFYGSWMQEDWDLCCAIIAAARAACPRGFAITAKLRVQYCERGTRPSTERTVEFARRLVAAGADLIALHARVRGSPELRRAGAADLTVVRALVDAGLGVPILSNGNVRSREDVALNLKATGADGVMVAEELLRDPSLFAPEKRSPPALIRDYLNLLQECESDVPREDGSVSGCVEINQRAAVASLTPSSVVPTGEW</sequence>
<dbReference type="InterPro" id="IPR013785">
    <property type="entry name" value="Aldolase_TIM"/>
</dbReference>
<dbReference type="PANTHER" id="PTHR11082:SF5">
    <property type="entry name" value="TRNA-DIHYDROURIDINE(16_17) SYNTHASE [NAD(P)(+)]-LIKE"/>
    <property type="match status" value="1"/>
</dbReference>
<protein>
    <recommendedName>
        <fullName evidence="4">DUS-like FMN-binding domain-containing protein</fullName>
    </recommendedName>
</protein>
<gene>
    <name evidence="5" type="ORF">PCAL00307_LOCUS2331</name>
</gene>
<evidence type="ECO:0000256" key="2">
    <source>
        <dbReference type="ARBA" id="ARBA00023027"/>
    </source>
</evidence>
<dbReference type="SUPFAM" id="SSF51395">
    <property type="entry name" value="FMN-linked oxidoreductases"/>
    <property type="match status" value="1"/>
</dbReference>
<dbReference type="AlphaFoldDB" id="A0A7S4E3C5"/>
<proteinExistence type="predicted"/>
<evidence type="ECO:0000259" key="4">
    <source>
        <dbReference type="Pfam" id="PF01207"/>
    </source>
</evidence>
<dbReference type="InterPro" id="IPR035587">
    <property type="entry name" value="DUS-like_FMN-bd"/>
</dbReference>
<dbReference type="GO" id="GO:0017150">
    <property type="term" value="F:tRNA dihydrouridine synthase activity"/>
    <property type="evidence" value="ECO:0007669"/>
    <property type="project" value="TreeGrafter"/>
</dbReference>
<dbReference type="EMBL" id="HBIW01002783">
    <property type="protein sequence ID" value="CAE0686897.1"/>
    <property type="molecule type" value="Transcribed_RNA"/>
</dbReference>
<name>A0A7S4E3C5_9STRA</name>
<dbReference type="Gene3D" id="3.20.20.70">
    <property type="entry name" value="Aldolase class I"/>
    <property type="match status" value="1"/>
</dbReference>
<evidence type="ECO:0000256" key="3">
    <source>
        <dbReference type="SAM" id="MobiDB-lite"/>
    </source>
</evidence>
<reference evidence="5" key="1">
    <citation type="submission" date="2021-01" db="EMBL/GenBank/DDBJ databases">
        <authorList>
            <person name="Corre E."/>
            <person name="Pelletier E."/>
            <person name="Niang G."/>
            <person name="Scheremetjew M."/>
            <person name="Finn R."/>
            <person name="Kale V."/>
            <person name="Holt S."/>
            <person name="Cochrane G."/>
            <person name="Meng A."/>
            <person name="Brown T."/>
            <person name="Cohen L."/>
        </authorList>
    </citation>
    <scope>NUCLEOTIDE SEQUENCE</scope>
    <source>
        <strain evidence="5">CCMP1756</strain>
    </source>
</reference>